<feature type="region of interest" description="Disordered" evidence="1">
    <location>
        <begin position="24"/>
        <end position="49"/>
    </location>
</feature>
<dbReference type="SUPFAM" id="SSF53300">
    <property type="entry name" value="vWA-like"/>
    <property type="match status" value="1"/>
</dbReference>
<dbReference type="PANTHER" id="PTHR10579">
    <property type="entry name" value="CALCIUM-ACTIVATED CHLORIDE CHANNEL REGULATOR"/>
    <property type="match status" value="1"/>
</dbReference>
<evidence type="ECO:0000256" key="1">
    <source>
        <dbReference type="SAM" id="MobiDB-lite"/>
    </source>
</evidence>
<feature type="chain" id="PRO_5019728572" evidence="2">
    <location>
        <begin position="23"/>
        <end position="557"/>
    </location>
</feature>
<dbReference type="Proteomes" id="UP000273675">
    <property type="component" value="Unassembled WGS sequence"/>
</dbReference>
<dbReference type="InterPro" id="IPR036465">
    <property type="entry name" value="vWFA_dom_sf"/>
</dbReference>
<evidence type="ECO:0000313" key="4">
    <source>
        <dbReference type="EMBL" id="RKR00040.1"/>
    </source>
</evidence>
<dbReference type="SMART" id="SM00327">
    <property type="entry name" value="VWA"/>
    <property type="match status" value="1"/>
</dbReference>
<evidence type="ECO:0000259" key="3">
    <source>
        <dbReference type="PROSITE" id="PS50234"/>
    </source>
</evidence>
<proteinExistence type="predicted"/>
<dbReference type="PROSITE" id="PS50234">
    <property type="entry name" value="VWFA"/>
    <property type="match status" value="1"/>
</dbReference>
<accession>A0A495DCJ7</accession>
<comment type="caution">
    <text evidence="4">The sequence shown here is derived from an EMBL/GenBank/DDBJ whole genome shotgun (WGS) entry which is preliminary data.</text>
</comment>
<dbReference type="PROSITE" id="PS51257">
    <property type="entry name" value="PROKAR_LIPOPROTEIN"/>
    <property type="match status" value="1"/>
</dbReference>
<dbReference type="EMBL" id="RBIM01000003">
    <property type="protein sequence ID" value="RKR00040.1"/>
    <property type="molecule type" value="Genomic_DNA"/>
</dbReference>
<dbReference type="AlphaFoldDB" id="A0A495DCJ7"/>
<name>A0A495DCJ7_9PROT</name>
<dbReference type="PANTHER" id="PTHR10579:SF43">
    <property type="entry name" value="ZINC FINGER (C3HC4-TYPE RING FINGER) FAMILY PROTEIN"/>
    <property type="match status" value="1"/>
</dbReference>
<dbReference type="Pfam" id="PF12034">
    <property type="entry name" value="YfbK_C"/>
    <property type="match status" value="1"/>
</dbReference>
<feature type="signal peptide" evidence="2">
    <location>
        <begin position="1"/>
        <end position="22"/>
    </location>
</feature>
<reference evidence="4 5" key="1">
    <citation type="submission" date="2018-10" db="EMBL/GenBank/DDBJ databases">
        <title>Genomic Encyclopedia of Type Strains, Phase IV (KMG-IV): sequencing the most valuable type-strain genomes for metagenomic binning, comparative biology and taxonomic classification.</title>
        <authorList>
            <person name="Goeker M."/>
        </authorList>
    </citation>
    <scope>NUCLEOTIDE SEQUENCE [LARGE SCALE GENOMIC DNA]</scope>
    <source>
        <strain evidence="4 5">DSM 4734</strain>
    </source>
</reference>
<feature type="region of interest" description="Disordered" evidence="1">
    <location>
        <begin position="61"/>
        <end position="85"/>
    </location>
</feature>
<dbReference type="Pfam" id="PF00092">
    <property type="entry name" value="VWA"/>
    <property type="match status" value="1"/>
</dbReference>
<dbReference type="InterPro" id="IPR051266">
    <property type="entry name" value="CLCR"/>
</dbReference>
<dbReference type="CDD" id="cd01465">
    <property type="entry name" value="vWA_subgroup"/>
    <property type="match status" value="1"/>
</dbReference>
<dbReference type="InterPro" id="IPR021908">
    <property type="entry name" value="YfbK_C"/>
</dbReference>
<gene>
    <name evidence="4" type="ORF">C7435_1238</name>
</gene>
<protein>
    <submittedName>
        <fullName evidence="4">Ca-activated chloride channel family protein</fullName>
    </submittedName>
</protein>
<sequence>MKRVLLISAAGLAMLAACTATVAPPTAPPPPPPPAPPPPPPPPAPVAYPADMITVTGSRLASRSSVIAEEAGSRPSSQPLDRERYEDVDPNPVVATAEEPVSTFSIDVDTASYSLVRNSLEYGQLPPTDAVRIEEMVNYFDYDYALPPGPDEPFATHVTVTPTPWNADTQLMHIGIQGYEIIPDERPRANLVFLIDVSGSMNARDKLPLAVEAMHMLVDELEPDDTVALVVYAGAAGAVLEPTEARNARAIHRALDSLSAGGSTAGGAGLALAYDLAEQNFDEDAVNRVMLLTDGDFNVGVTQDERLEDFVARKRDSGIYLSVMGFGRGNYNDQMMQTIAQAGNGTAAYIDSRQEARRMLVEESFSSLFPIANDVKIQIEFNPARVAEYRLIGYETRLLDRADFNNDEVDAGEIGSGHSVTAIYEIAAPGSEGVLMEPLRYGGATSVEPDLDGEFGFLRLRYKRPGEDDSRLIERPVTQADVADRFEMASQEARFSIAVAGFAQRLRGDAWLADGYDWAAIRETAAAAIGEDQFGYRAEFLDLVDLAQAADEARDKP</sequence>
<evidence type="ECO:0000256" key="2">
    <source>
        <dbReference type="SAM" id="SignalP"/>
    </source>
</evidence>
<dbReference type="Pfam" id="PF12450">
    <property type="entry name" value="vWF_A"/>
    <property type="match status" value="1"/>
</dbReference>
<dbReference type="Gene3D" id="3.40.50.410">
    <property type="entry name" value="von Willebrand factor, type A domain"/>
    <property type="match status" value="1"/>
</dbReference>
<dbReference type="InterPro" id="IPR002035">
    <property type="entry name" value="VWF_A"/>
</dbReference>
<organism evidence="4 5">
    <name type="scientific">Maricaulis maris</name>
    <dbReference type="NCBI Taxonomy" id="74318"/>
    <lineage>
        <taxon>Bacteria</taxon>
        <taxon>Pseudomonadati</taxon>
        <taxon>Pseudomonadota</taxon>
        <taxon>Alphaproteobacteria</taxon>
        <taxon>Maricaulales</taxon>
        <taxon>Maricaulaceae</taxon>
        <taxon>Maricaulis</taxon>
    </lineage>
</organism>
<feature type="compositionally biased region" description="Pro residues" evidence="1">
    <location>
        <begin position="25"/>
        <end position="46"/>
    </location>
</feature>
<dbReference type="OrthoDB" id="9805121at2"/>
<feature type="domain" description="VWFA" evidence="3">
    <location>
        <begin position="190"/>
        <end position="375"/>
    </location>
</feature>
<evidence type="ECO:0000313" key="5">
    <source>
        <dbReference type="Proteomes" id="UP000273675"/>
    </source>
</evidence>
<dbReference type="InterPro" id="IPR022156">
    <property type="entry name" value="Uncharacterised_YfbK_N"/>
</dbReference>
<keyword evidence="2" id="KW-0732">Signal</keyword>
<dbReference type="RefSeq" id="WP_121210443.1">
    <property type="nucleotide sequence ID" value="NZ_RBIM01000003.1"/>
</dbReference>